<accession>A0A6A5K3U9</accession>
<dbReference type="AlphaFoldDB" id="A0A6A5K3U9"/>
<evidence type="ECO:0000256" key="1">
    <source>
        <dbReference type="SAM" id="MobiDB-lite"/>
    </source>
</evidence>
<sequence>MAPKRKQLHAESSRDASVDNPVKKAKIDQQQPESAVYASSRLKRKRADNDDNAIDATPAAPAKRPKLKLILKPQPTLSDEPAPAPTKTTAPAKARATKSTLVPRGARETAQVGQRNEAMLRMVCDCTTTGRVTELHFRKISQSAIDWDNAYHISKINAWRNQIYGRAGIKARAVNMWHEYEELWFELYFQLSIAESRTRGIMLPATKAVRDAFNEMFAGKVLKDKDGVDLEARSERQGNAFASKFNRVCPVLRARLNACVFGRSGDVFVPTITFNMLDTYKGMKAEMVAKGITEESVMSDNLEEWKRFLSGLTDLEEEELKAKEADAVVALLSLRYGAIVAQEMVLAQATTPELIRSARNSLSSAEADLPTPPVAAPKRAKYAHAVYFVPAGADPDDPDNWVG</sequence>
<feature type="compositionally biased region" description="Low complexity" evidence="1">
    <location>
        <begin position="85"/>
        <end position="98"/>
    </location>
</feature>
<feature type="compositionally biased region" description="Basic and acidic residues" evidence="1">
    <location>
        <begin position="8"/>
        <end position="27"/>
    </location>
</feature>
<name>A0A6A5K3U9_9PLEO</name>
<reference evidence="2" key="1">
    <citation type="submission" date="2020-01" db="EMBL/GenBank/DDBJ databases">
        <authorList>
            <consortium name="DOE Joint Genome Institute"/>
            <person name="Haridas S."/>
            <person name="Albert R."/>
            <person name="Binder M."/>
            <person name="Bloem J."/>
            <person name="Labutti K."/>
            <person name="Salamov A."/>
            <person name="Andreopoulos B."/>
            <person name="Baker S.E."/>
            <person name="Barry K."/>
            <person name="Bills G."/>
            <person name="Bluhm B.H."/>
            <person name="Cannon C."/>
            <person name="Castanera R."/>
            <person name="Culley D.E."/>
            <person name="Daum C."/>
            <person name="Ezra D."/>
            <person name="Gonzalez J.B."/>
            <person name="Henrissat B."/>
            <person name="Kuo A."/>
            <person name="Liang C."/>
            <person name="Lipzen A."/>
            <person name="Lutzoni F."/>
            <person name="Magnuson J."/>
            <person name="Mondo S."/>
            <person name="Nolan M."/>
            <person name="Ohm R."/>
            <person name="Pangilinan J."/>
            <person name="Park H.-J."/>
            <person name="Ramirez L."/>
            <person name="Alfaro M."/>
            <person name="Sun H."/>
            <person name="Tritt A."/>
            <person name="Yoshinaga Y."/>
            <person name="Zwiers L.-H."/>
            <person name="Turgeon B.G."/>
            <person name="Goodwin S.B."/>
            <person name="Spatafora J.W."/>
            <person name="Crous P.W."/>
            <person name="Grigoriev I.V."/>
        </authorList>
    </citation>
    <scope>NUCLEOTIDE SEQUENCE</scope>
    <source>
        <strain evidence="2">P77</strain>
    </source>
</reference>
<organism evidence="2 3">
    <name type="scientific">Decorospora gaudefroyi</name>
    <dbReference type="NCBI Taxonomy" id="184978"/>
    <lineage>
        <taxon>Eukaryota</taxon>
        <taxon>Fungi</taxon>
        <taxon>Dikarya</taxon>
        <taxon>Ascomycota</taxon>
        <taxon>Pezizomycotina</taxon>
        <taxon>Dothideomycetes</taxon>
        <taxon>Pleosporomycetidae</taxon>
        <taxon>Pleosporales</taxon>
        <taxon>Pleosporineae</taxon>
        <taxon>Pleosporaceae</taxon>
        <taxon>Decorospora</taxon>
    </lineage>
</organism>
<protein>
    <submittedName>
        <fullName evidence="2">Uncharacterized protein</fullName>
    </submittedName>
</protein>
<keyword evidence="3" id="KW-1185">Reference proteome</keyword>
<evidence type="ECO:0000313" key="2">
    <source>
        <dbReference type="EMBL" id="KAF1829134.1"/>
    </source>
</evidence>
<dbReference type="Proteomes" id="UP000800040">
    <property type="component" value="Unassembled WGS sequence"/>
</dbReference>
<dbReference type="OrthoDB" id="3687991at2759"/>
<gene>
    <name evidence="2" type="ORF">BDW02DRAFT_583928</name>
</gene>
<feature type="region of interest" description="Disordered" evidence="1">
    <location>
        <begin position="1"/>
        <end position="112"/>
    </location>
</feature>
<proteinExistence type="predicted"/>
<dbReference type="EMBL" id="ML975464">
    <property type="protein sequence ID" value="KAF1829134.1"/>
    <property type="molecule type" value="Genomic_DNA"/>
</dbReference>
<evidence type="ECO:0000313" key="3">
    <source>
        <dbReference type="Proteomes" id="UP000800040"/>
    </source>
</evidence>